<sequence>MRQLVFGRYGDPAEVLLLHRRPVPEPGPGEVRVRMRVSPVNPSDVLLVQGRYGRPAAFSPGLRPDGNSSASPVGFEGVGVVDAAGPGVPYPTGTRVAVSALGTWAEYLVTDADDVLPVPAELSDEAACQLTINPVTAHLLLDDLGLEEGELLLLTAAASAVGRMVLQLAGGRGLRCLCLVRDKRHRPALMATGAEAVLVQGEERLAEQLAALAEGRGIAAVLDAVGGPTGTLALQSLRDGGQFVSYGLLSGEPLTVAPEELIFRGIAMTGFWLPERLGRWAAHRTDRLLRQVTGQLLDGRLSVPAVEPYDLADAARAVRHSQCSGRTGKAVLTS</sequence>
<dbReference type="Gene3D" id="3.90.180.10">
    <property type="entry name" value="Medium-chain alcohol dehydrogenases, catalytic domain"/>
    <property type="match status" value="1"/>
</dbReference>
<dbReference type="PANTHER" id="PTHR48106:SF2">
    <property type="entry name" value="ZN2+-BINDING DEHYDROGENASE"/>
    <property type="match status" value="1"/>
</dbReference>
<dbReference type="CDD" id="cd05282">
    <property type="entry name" value="ETR_like"/>
    <property type="match status" value="1"/>
</dbReference>
<dbReference type="Pfam" id="PF08240">
    <property type="entry name" value="ADH_N"/>
    <property type="match status" value="1"/>
</dbReference>
<evidence type="ECO:0000256" key="1">
    <source>
        <dbReference type="ARBA" id="ARBA00022857"/>
    </source>
</evidence>
<feature type="domain" description="Enoyl reductase (ER)" evidence="3">
    <location>
        <begin position="10"/>
        <end position="332"/>
    </location>
</feature>
<reference evidence="4 5" key="1">
    <citation type="submission" date="2018-11" db="EMBL/GenBank/DDBJ databases">
        <title>Whole genome sequence of Streptomyces paromomycinus NBRC 15454(T).</title>
        <authorList>
            <person name="Komaki H."/>
            <person name="Tamura T."/>
        </authorList>
    </citation>
    <scope>NUCLEOTIDE SEQUENCE [LARGE SCALE GENOMIC DNA]</scope>
    <source>
        <strain evidence="4 5">NBRC 15454</strain>
    </source>
</reference>
<evidence type="ECO:0000256" key="2">
    <source>
        <dbReference type="ARBA" id="ARBA00023002"/>
    </source>
</evidence>
<evidence type="ECO:0000313" key="4">
    <source>
        <dbReference type="EMBL" id="GCD40549.1"/>
    </source>
</evidence>
<dbReference type="EMBL" id="BHZD01000001">
    <property type="protein sequence ID" value="GCD40549.1"/>
    <property type="molecule type" value="Genomic_DNA"/>
</dbReference>
<dbReference type="PANTHER" id="PTHR48106">
    <property type="entry name" value="QUINONE OXIDOREDUCTASE PIG3-RELATED"/>
    <property type="match status" value="1"/>
</dbReference>
<evidence type="ECO:0000313" key="5">
    <source>
        <dbReference type="Proteomes" id="UP000286746"/>
    </source>
</evidence>
<dbReference type="InterPro" id="IPR013149">
    <property type="entry name" value="ADH-like_C"/>
</dbReference>
<proteinExistence type="predicted"/>
<dbReference type="SUPFAM" id="SSF50129">
    <property type="entry name" value="GroES-like"/>
    <property type="match status" value="1"/>
</dbReference>
<dbReference type="Proteomes" id="UP000286746">
    <property type="component" value="Unassembled WGS sequence"/>
</dbReference>
<dbReference type="SUPFAM" id="SSF51735">
    <property type="entry name" value="NAD(P)-binding Rossmann-fold domains"/>
    <property type="match status" value="1"/>
</dbReference>
<name>A0A401VU55_STREY</name>
<dbReference type="InterPro" id="IPR011032">
    <property type="entry name" value="GroES-like_sf"/>
</dbReference>
<dbReference type="Gene3D" id="3.40.50.720">
    <property type="entry name" value="NAD(P)-binding Rossmann-like Domain"/>
    <property type="match status" value="1"/>
</dbReference>
<keyword evidence="1" id="KW-0521">NADP</keyword>
<dbReference type="GO" id="GO:0016651">
    <property type="term" value="F:oxidoreductase activity, acting on NAD(P)H"/>
    <property type="evidence" value="ECO:0007669"/>
    <property type="project" value="TreeGrafter"/>
</dbReference>
<dbReference type="Pfam" id="PF00107">
    <property type="entry name" value="ADH_zinc_N"/>
    <property type="match status" value="1"/>
</dbReference>
<keyword evidence="5" id="KW-1185">Reference proteome</keyword>
<evidence type="ECO:0000259" key="3">
    <source>
        <dbReference type="SMART" id="SM00829"/>
    </source>
</evidence>
<accession>A0A401VU55</accession>
<organism evidence="4 5">
    <name type="scientific">Streptomyces paromomycinus</name>
    <name type="common">Streptomyces rimosus subsp. paromomycinus</name>
    <dbReference type="NCBI Taxonomy" id="92743"/>
    <lineage>
        <taxon>Bacteria</taxon>
        <taxon>Bacillati</taxon>
        <taxon>Actinomycetota</taxon>
        <taxon>Actinomycetes</taxon>
        <taxon>Kitasatosporales</taxon>
        <taxon>Streptomycetaceae</taxon>
        <taxon>Streptomyces</taxon>
    </lineage>
</organism>
<dbReference type="SMART" id="SM00829">
    <property type="entry name" value="PKS_ER"/>
    <property type="match status" value="1"/>
</dbReference>
<protein>
    <submittedName>
        <fullName evidence="4">Oxidoreductase/dehydrogenase</fullName>
    </submittedName>
</protein>
<dbReference type="AlphaFoldDB" id="A0A401VU55"/>
<dbReference type="InterPro" id="IPR036291">
    <property type="entry name" value="NAD(P)-bd_dom_sf"/>
</dbReference>
<gene>
    <name evidence="4" type="ORF">GKJPGBOP_00201</name>
</gene>
<dbReference type="InterPro" id="IPR013154">
    <property type="entry name" value="ADH-like_N"/>
</dbReference>
<dbReference type="InterPro" id="IPR020843">
    <property type="entry name" value="ER"/>
</dbReference>
<comment type="caution">
    <text evidence="4">The sequence shown here is derived from an EMBL/GenBank/DDBJ whole genome shotgun (WGS) entry which is preliminary data.</text>
</comment>
<keyword evidence="2" id="KW-0560">Oxidoreductase</keyword>
<dbReference type="GO" id="GO:0070402">
    <property type="term" value="F:NADPH binding"/>
    <property type="evidence" value="ECO:0007669"/>
    <property type="project" value="TreeGrafter"/>
</dbReference>